<feature type="binding site" evidence="7 8">
    <location>
        <position position="121"/>
    </location>
    <ligand>
        <name>S-adenosyl-L-methionine</name>
        <dbReference type="ChEBI" id="CHEBI:59789"/>
    </ligand>
</feature>
<evidence type="ECO:0000256" key="2">
    <source>
        <dbReference type="ARBA" id="ARBA00022552"/>
    </source>
</evidence>
<dbReference type="Pfam" id="PF00398">
    <property type="entry name" value="RrnaAD"/>
    <property type="match status" value="1"/>
</dbReference>
<keyword evidence="2 7" id="KW-0698">rRNA processing</keyword>
<accession>S7TGH1</accession>
<evidence type="ECO:0000256" key="8">
    <source>
        <dbReference type="PROSITE-ProRule" id="PRU01026"/>
    </source>
</evidence>
<dbReference type="eggNOG" id="COG0030">
    <property type="taxonomic scope" value="Bacteria"/>
</dbReference>
<dbReference type="GO" id="GO:0005829">
    <property type="term" value="C:cytosol"/>
    <property type="evidence" value="ECO:0007669"/>
    <property type="project" value="TreeGrafter"/>
</dbReference>
<comment type="function">
    <text evidence="7">Specifically dimethylates two adjacent adenosines (A1518 and A1519) in the loop of a conserved hairpin near the 3'-end of 16S rRNA in the 30S particle. May play a critical role in biogenesis of 30S subunits.</text>
</comment>
<dbReference type="InterPro" id="IPR011530">
    <property type="entry name" value="rRNA_adenine_dimethylase"/>
</dbReference>
<keyword evidence="3 7" id="KW-0489">Methyltransferase</keyword>
<evidence type="ECO:0000256" key="4">
    <source>
        <dbReference type="ARBA" id="ARBA00022679"/>
    </source>
</evidence>
<protein>
    <recommendedName>
        <fullName evidence="7">Ribosomal RNA small subunit methyltransferase A</fullName>
        <ecNumber evidence="7">2.1.1.182</ecNumber>
    </recommendedName>
    <alternativeName>
        <fullName evidence="7">16S rRNA (adenine(1518)-N(6)/adenine(1519)-N(6))-dimethyltransferase</fullName>
    </alternativeName>
    <alternativeName>
        <fullName evidence="7">16S rRNA dimethyladenosine transferase</fullName>
    </alternativeName>
    <alternativeName>
        <fullName evidence="7">16S rRNA dimethylase</fullName>
    </alternativeName>
    <alternativeName>
        <fullName evidence="7">S-adenosylmethionine-6-N', N'-adenosyl(rRNA) dimethyltransferase</fullName>
    </alternativeName>
</protein>
<keyword evidence="6 7" id="KW-0694">RNA-binding</keyword>
<dbReference type="InterPro" id="IPR023165">
    <property type="entry name" value="rRNA_Ade_diMease-like_C"/>
</dbReference>
<dbReference type="Gene3D" id="3.40.50.150">
    <property type="entry name" value="Vaccinia Virus protein VP39"/>
    <property type="match status" value="1"/>
</dbReference>
<dbReference type="Proteomes" id="UP000014977">
    <property type="component" value="Unassembled WGS sequence"/>
</dbReference>
<evidence type="ECO:0000256" key="3">
    <source>
        <dbReference type="ARBA" id="ARBA00022603"/>
    </source>
</evidence>
<dbReference type="SMART" id="SM00650">
    <property type="entry name" value="rADc"/>
    <property type="match status" value="1"/>
</dbReference>
<dbReference type="InterPro" id="IPR029063">
    <property type="entry name" value="SAM-dependent_MTases_sf"/>
</dbReference>
<dbReference type="InterPro" id="IPR001737">
    <property type="entry name" value="KsgA/Erm"/>
</dbReference>
<dbReference type="AlphaFoldDB" id="S7TGH1"/>
<proteinExistence type="inferred from homology"/>
<dbReference type="PANTHER" id="PTHR11727">
    <property type="entry name" value="DIMETHYLADENOSINE TRANSFERASE"/>
    <property type="match status" value="1"/>
</dbReference>
<dbReference type="PROSITE" id="PS01131">
    <property type="entry name" value="RRNA_A_DIMETH"/>
    <property type="match status" value="1"/>
</dbReference>
<evidence type="ECO:0000313" key="10">
    <source>
        <dbReference type="EMBL" id="EPR35861.1"/>
    </source>
</evidence>
<dbReference type="FunFam" id="1.10.8.100:FF:000001">
    <property type="entry name" value="Ribosomal RNA small subunit methyltransferase A"/>
    <property type="match status" value="1"/>
</dbReference>
<feature type="binding site" evidence="7 8">
    <location>
        <position position="22"/>
    </location>
    <ligand>
        <name>S-adenosyl-L-methionine</name>
        <dbReference type="ChEBI" id="CHEBI:59789"/>
    </ligand>
</feature>
<dbReference type="InterPro" id="IPR020598">
    <property type="entry name" value="rRNA_Ade_methylase_Trfase_N"/>
</dbReference>
<feature type="binding site" evidence="7 8">
    <location>
        <position position="70"/>
    </location>
    <ligand>
        <name>S-adenosyl-L-methionine</name>
        <dbReference type="ChEBI" id="CHEBI:59789"/>
    </ligand>
</feature>
<comment type="caution">
    <text evidence="10">The sequence shown here is derived from an EMBL/GenBank/DDBJ whole genome shotgun (WGS) entry which is preliminary data.</text>
</comment>
<evidence type="ECO:0000256" key="1">
    <source>
        <dbReference type="ARBA" id="ARBA00022490"/>
    </source>
</evidence>
<dbReference type="PROSITE" id="PS51689">
    <property type="entry name" value="SAM_RNA_A_N6_MT"/>
    <property type="match status" value="1"/>
</dbReference>
<dbReference type="InterPro" id="IPR020596">
    <property type="entry name" value="rRNA_Ade_Mease_Trfase_CS"/>
</dbReference>
<evidence type="ECO:0000256" key="6">
    <source>
        <dbReference type="ARBA" id="ARBA00022884"/>
    </source>
</evidence>
<dbReference type="NCBIfam" id="TIGR00755">
    <property type="entry name" value="ksgA"/>
    <property type="match status" value="1"/>
</dbReference>
<keyword evidence="1 7" id="KW-0963">Cytoplasm</keyword>
<keyword evidence="5 7" id="KW-0949">S-adenosyl-L-methionine</keyword>
<feature type="binding site" evidence="7 8">
    <location>
        <position position="97"/>
    </location>
    <ligand>
        <name>S-adenosyl-L-methionine</name>
        <dbReference type="ChEBI" id="CHEBI:59789"/>
    </ligand>
</feature>
<dbReference type="PANTHER" id="PTHR11727:SF7">
    <property type="entry name" value="DIMETHYLADENOSINE TRANSFERASE-RELATED"/>
    <property type="match status" value="1"/>
</dbReference>
<reference evidence="10 11" key="1">
    <citation type="journal article" date="2013" name="Genome Announc.">
        <title>Draft genome sequences for three mercury-methylating, sulfate-reducing bacteria.</title>
        <authorList>
            <person name="Brown S.D."/>
            <person name="Hurt R.A.Jr."/>
            <person name="Gilmour C.C."/>
            <person name="Elias D.A."/>
        </authorList>
    </citation>
    <scope>NUCLEOTIDE SEQUENCE [LARGE SCALE GENOMIC DNA]</scope>
    <source>
        <strain evidence="10 11">DSM 2059</strain>
    </source>
</reference>
<dbReference type="Gene3D" id="1.10.8.100">
    <property type="entry name" value="Ribosomal RNA adenine dimethylase-like, domain 2"/>
    <property type="match status" value="1"/>
</dbReference>
<dbReference type="GO" id="GO:0003723">
    <property type="term" value="F:RNA binding"/>
    <property type="evidence" value="ECO:0007669"/>
    <property type="project" value="UniProtKB-UniRule"/>
</dbReference>
<organism evidence="10 11">
    <name type="scientific">Desulfococcus multivorans DSM 2059</name>
    <dbReference type="NCBI Taxonomy" id="1121405"/>
    <lineage>
        <taxon>Bacteria</taxon>
        <taxon>Pseudomonadati</taxon>
        <taxon>Thermodesulfobacteriota</taxon>
        <taxon>Desulfobacteria</taxon>
        <taxon>Desulfobacterales</taxon>
        <taxon>Desulfococcaceae</taxon>
        <taxon>Desulfococcus</taxon>
    </lineage>
</organism>
<dbReference type="STRING" id="897.B2D07_15480"/>
<dbReference type="EMBL" id="ATHJ01000105">
    <property type="protein sequence ID" value="EPR35861.1"/>
    <property type="molecule type" value="Genomic_DNA"/>
</dbReference>
<comment type="similarity">
    <text evidence="7">Belongs to the class I-like SAM-binding methyltransferase superfamily. rRNA adenine N(6)-methyltransferase family. RsmA subfamily.</text>
</comment>
<comment type="subcellular location">
    <subcellularLocation>
        <location evidence="7">Cytoplasm</location>
    </subcellularLocation>
</comment>
<evidence type="ECO:0000256" key="5">
    <source>
        <dbReference type="ARBA" id="ARBA00022691"/>
    </source>
</evidence>
<name>S7TGH1_DESML</name>
<comment type="catalytic activity">
    <reaction evidence="7">
        <text>adenosine(1518)/adenosine(1519) in 16S rRNA + 4 S-adenosyl-L-methionine = N(6)-dimethyladenosine(1518)/N(6)-dimethyladenosine(1519) in 16S rRNA + 4 S-adenosyl-L-homocysteine + 4 H(+)</text>
        <dbReference type="Rhea" id="RHEA:19609"/>
        <dbReference type="Rhea" id="RHEA-COMP:10232"/>
        <dbReference type="Rhea" id="RHEA-COMP:10233"/>
        <dbReference type="ChEBI" id="CHEBI:15378"/>
        <dbReference type="ChEBI" id="CHEBI:57856"/>
        <dbReference type="ChEBI" id="CHEBI:59789"/>
        <dbReference type="ChEBI" id="CHEBI:74411"/>
        <dbReference type="ChEBI" id="CHEBI:74493"/>
        <dbReference type="EC" id="2.1.1.182"/>
    </reaction>
</comment>
<dbReference type="HAMAP" id="MF_00607">
    <property type="entry name" value="16SrRNA_methyltr_A"/>
    <property type="match status" value="1"/>
</dbReference>
<gene>
    <name evidence="7" type="primary">rsmA</name>
    <name evidence="7" type="synonym">ksgA</name>
    <name evidence="10" type="ORF">dsmv_0566</name>
</gene>
<evidence type="ECO:0000256" key="7">
    <source>
        <dbReference type="HAMAP-Rule" id="MF_00607"/>
    </source>
</evidence>
<evidence type="ECO:0000313" key="11">
    <source>
        <dbReference type="Proteomes" id="UP000014977"/>
    </source>
</evidence>
<sequence length="284" mass="31058">MTSPVTLLKAWKMLPKKQLGQNFLTNPAIPRAIVNRAGISAGDVVLEIGAGLGALTVPVAGAAGHVYAVETDRRLVDLLGTELLLHKCDNVTVITADILRLDLGNFVRDAGIDRPLVVIGNLPYHISSQIVVRLIEARRWIDRAVLMFQKELARRFMAKPGGRDYGRLSVMLAYCAEVRSLLTVGADRFFPKPKIDSEVIEIRFRETPVHPAPDEAFLFRVVKAAFGQRRKTLRNALAGSELHIPAASAEQALTAAGIDPARRAETLTVAEFVALSRTLGNMPR</sequence>
<dbReference type="OrthoDB" id="9814755at2"/>
<dbReference type="CDD" id="cd02440">
    <property type="entry name" value="AdoMet_MTases"/>
    <property type="match status" value="1"/>
</dbReference>
<keyword evidence="11" id="KW-1185">Reference proteome</keyword>
<keyword evidence="4 7" id="KW-0808">Transferase</keyword>
<feature type="domain" description="Ribosomal RNA adenine methylase transferase N-terminal" evidence="9">
    <location>
        <begin position="29"/>
        <end position="206"/>
    </location>
</feature>
<dbReference type="GO" id="GO:0052908">
    <property type="term" value="F:16S rRNA (adenine(1518)-N(6)/adenine(1519)-N(6))-dimethyltransferase activity"/>
    <property type="evidence" value="ECO:0007669"/>
    <property type="project" value="UniProtKB-EC"/>
</dbReference>
<dbReference type="SUPFAM" id="SSF53335">
    <property type="entry name" value="S-adenosyl-L-methionine-dependent methyltransferases"/>
    <property type="match status" value="1"/>
</dbReference>
<evidence type="ECO:0000259" key="9">
    <source>
        <dbReference type="SMART" id="SM00650"/>
    </source>
</evidence>
<feature type="binding site" evidence="7 8">
    <location>
        <position position="24"/>
    </location>
    <ligand>
        <name>S-adenosyl-L-methionine</name>
        <dbReference type="ChEBI" id="CHEBI:59789"/>
    </ligand>
</feature>
<feature type="binding site" evidence="7 8">
    <location>
        <position position="49"/>
    </location>
    <ligand>
        <name>S-adenosyl-L-methionine</name>
        <dbReference type="ChEBI" id="CHEBI:59789"/>
    </ligand>
</feature>
<dbReference type="PATRIC" id="fig|1121405.3.peg.3271"/>
<dbReference type="EC" id="2.1.1.182" evidence="7"/>